<keyword evidence="4" id="KW-0472">Membrane</keyword>
<dbReference type="InterPro" id="IPR032675">
    <property type="entry name" value="LRR_dom_sf"/>
</dbReference>
<dbReference type="GeneID" id="116194943"/>
<organism evidence="6 7">
    <name type="scientific">Punica granatum</name>
    <name type="common">Pomegranate</name>
    <dbReference type="NCBI Taxonomy" id="22663"/>
    <lineage>
        <taxon>Eukaryota</taxon>
        <taxon>Viridiplantae</taxon>
        <taxon>Streptophyta</taxon>
        <taxon>Embryophyta</taxon>
        <taxon>Tracheophyta</taxon>
        <taxon>Spermatophyta</taxon>
        <taxon>Magnoliopsida</taxon>
        <taxon>eudicotyledons</taxon>
        <taxon>Gunneridae</taxon>
        <taxon>Pentapetalae</taxon>
        <taxon>rosids</taxon>
        <taxon>malvids</taxon>
        <taxon>Myrtales</taxon>
        <taxon>Lythraceae</taxon>
        <taxon>Punica</taxon>
    </lineage>
</organism>
<keyword evidence="2" id="KW-0732">Signal</keyword>
<accession>A0A6P8CBH3</accession>
<sequence>MVNWVVQMISSILVWNLTFHVWKNFLWKEESSVSNDLHFASSKQRSVQYYVKTRVKIYSQSCISMCIRHELDAVISNYQFFDVQLVSYACSNLKDLSVLEELWHRRLGTSPILSPWIGELKELEVLDLGYNNFSGPLPYKLGNNLSLSILLLDNNVLLTALSPEVYEFKIISEAQVDESLLSASLERNADSIQGQHFIHERMLAGTSPESSNSPDTRNRVRPTAATSFPIPVPFCIPDCIPSPALIPSGLSSGL</sequence>
<comment type="subcellular location">
    <subcellularLocation>
        <location evidence="5">Endomembrane system</location>
        <topology evidence="5">Single-pass type I membrane protein</topology>
    </subcellularLocation>
</comment>
<reference evidence="7 8" key="2">
    <citation type="submission" date="2025-04" db="UniProtKB">
        <authorList>
            <consortium name="RefSeq"/>
        </authorList>
    </citation>
    <scope>IDENTIFICATION</scope>
    <source>
        <tissue evidence="7 8">Leaf</tissue>
    </source>
</reference>
<dbReference type="PANTHER" id="PTHR46084:SF14">
    <property type="entry name" value="PROTEIN KINASE DOMAIN-CONTAINING PROTEIN"/>
    <property type="match status" value="1"/>
</dbReference>
<dbReference type="RefSeq" id="XP_031379735.1">
    <property type="nucleotide sequence ID" value="XM_031523875.1"/>
</dbReference>
<reference evidence="6" key="1">
    <citation type="journal article" date="2020" name="Plant Biotechnol. J.">
        <title>The pomegranate (Punica granatum L.) draft genome dissects genetic divergence between soft- and hard-seeded cultivars.</title>
        <authorList>
            <person name="Luo X."/>
            <person name="Li H."/>
            <person name="Wu Z."/>
            <person name="Yao W."/>
            <person name="Zhao P."/>
            <person name="Cao D."/>
            <person name="Yu H."/>
            <person name="Li K."/>
            <person name="Poudel K."/>
            <person name="Zhao D."/>
            <person name="Zhang F."/>
            <person name="Xia X."/>
            <person name="Chen L."/>
            <person name="Wang Q."/>
            <person name="Jing D."/>
            <person name="Cao S."/>
        </authorList>
    </citation>
    <scope>NUCLEOTIDE SEQUENCE [LARGE SCALE GENOMIC DNA]</scope>
</reference>
<name>A0A6P8CBH3_PUNGR</name>
<dbReference type="Proteomes" id="UP000515151">
    <property type="component" value="Chromosome 2"/>
</dbReference>
<keyword evidence="1" id="KW-0812">Transmembrane</keyword>
<gene>
    <name evidence="7 8" type="primary">LOC116194943</name>
</gene>
<evidence type="ECO:0000256" key="5">
    <source>
        <dbReference type="ARBA" id="ARBA00046288"/>
    </source>
</evidence>
<dbReference type="GO" id="GO:0012505">
    <property type="term" value="C:endomembrane system"/>
    <property type="evidence" value="ECO:0007669"/>
    <property type="project" value="UniProtKB-SubCell"/>
</dbReference>
<dbReference type="SUPFAM" id="SSF52058">
    <property type="entry name" value="L domain-like"/>
    <property type="match status" value="1"/>
</dbReference>
<evidence type="ECO:0000313" key="7">
    <source>
        <dbReference type="RefSeq" id="XP_031379734.1"/>
    </source>
</evidence>
<keyword evidence="6" id="KW-1185">Reference proteome</keyword>
<evidence type="ECO:0000256" key="2">
    <source>
        <dbReference type="ARBA" id="ARBA00022729"/>
    </source>
</evidence>
<dbReference type="Gene3D" id="3.80.10.10">
    <property type="entry name" value="Ribonuclease Inhibitor"/>
    <property type="match status" value="1"/>
</dbReference>
<dbReference type="AlphaFoldDB" id="A0A6P8CBH3"/>
<evidence type="ECO:0000256" key="4">
    <source>
        <dbReference type="ARBA" id="ARBA00023136"/>
    </source>
</evidence>
<proteinExistence type="predicted"/>
<evidence type="ECO:0000256" key="3">
    <source>
        <dbReference type="ARBA" id="ARBA00022989"/>
    </source>
</evidence>
<protein>
    <submittedName>
        <fullName evidence="7 8">Probable LRR receptor-like serine/threonine-protein kinase At1g53430 isoform X1</fullName>
    </submittedName>
</protein>
<dbReference type="PANTHER" id="PTHR46084">
    <property type="entry name" value="PROTEIN MALE DISCOVERER 2"/>
    <property type="match status" value="1"/>
</dbReference>
<evidence type="ECO:0000256" key="1">
    <source>
        <dbReference type="ARBA" id="ARBA00022692"/>
    </source>
</evidence>
<dbReference type="RefSeq" id="XP_031379734.1">
    <property type="nucleotide sequence ID" value="XM_031523874.1"/>
</dbReference>
<evidence type="ECO:0000313" key="6">
    <source>
        <dbReference type="Proteomes" id="UP000515151"/>
    </source>
</evidence>
<evidence type="ECO:0000313" key="8">
    <source>
        <dbReference type="RefSeq" id="XP_031379735.1"/>
    </source>
</evidence>
<keyword evidence="3" id="KW-1133">Transmembrane helix</keyword>
<dbReference type="OrthoDB" id="1934476at2759"/>